<dbReference type="STRING" id="1123404.SAMN02745784_02924"/>
<dbReference type="Proteomes" id="UP000184114">
    <property type="component" value="Unassembled WGS sequence"/>
</dbReference>
<dbReference type="EMBL" id="FQTY01000022">
    <property type="protein sequence ID" value="SHF13557.1"/>
    <property type="molecule type" value="Genomic_DNA"/>
</dbReference>
<protein>
    <submittedName>
        <fullName evidence="1">Uncharacterized phage protein (Possible DNA packaging)</fullName>
    </submittedName>
</protein>
<dbReference type="Gene3D" id="1.10.3230.30">
    <property type="entry name" value="Phage gp6-like head-tail connector protein"/>
    <property type="match status" value="1"/>
</dbReference>
<dbReference type="Pfam" id="PF05135">
    <property type="entry name" value="Phage_connect_1"/>
    <property type="match status" value="1"/>
</dbReference>
<organism evidence="1 2">
    <name type="scientific">Tissierella praeacuta DSM 18095</name>
    <dbReference type="NCBI Taxonomy" id="1123404"/>
    <lineage>
        <taxon>Bacteria</taxon>
        <taxon>Bacillati</taxon>
        <taxon>Bacillota</taxon>
        <taxon>Tissierellia</taxon>
        <taxon>Tissierellales</taxon>
        <taxon>Tissierellaceae</taxon>
        <taxon>Tissierella</taxon>
    </lineage>
</organism>
<dbReference type="AlphaFoldDB" id="A0A1M4Z6Z6"/>
<dbReference type="InterPro" id="IPR006450">
    <property type="entry name" value="Phage_HK97_gp6-like"/>
</dbReference>
<dbReference type="NCBIfam" id="TIGR01560">
    <property type="entry name" value="put_DNA_pack"/>
    <property type="match status" value="1"/>
</dbReference>
<evidence type="ECO:0000313" key="1">
    <source>
        <dbReference type="EMBL" id="SHF13557.1"/>
    </source>
</evidence>
<dbReference type="GeneID" id="90994545"/>
<sequence>MELNKVKEYLRVDGEEEDNLITSLLLASQSYIENGTGIKIDDVERNKNLKPLYNLATKLLVSHWYENRTTEITGPNFHKLNFSLESLFLQLEAEYLKLKREGKV</sequence>
<reference evidence="2" key="1">
    <citation type="submission" date="2016-11" db="EMBL/GenBank/DDBJ databases">
        <authorList>
            <person name="Varghese N."/>
            <person name="Submissions S."/>
        </authorList>
    </citation>
    <scope>NUCLEOTIDE SEQUENCE [LARGE SCALE GENOMIC DNA]</scope>
    <source>
        <strain evidence="2">DSM 18095</strain>
    </source>
</reference>
<proteinExistence type="predicted"/>
<name>A0A1M4Z6Z6_9FIRM</name>
<accession>A0A1M4Z6Z6</accession>
<evidence type="ECO:0000313" key="2">
    <source>
        <dbReference type="Proteomes" id="UP000184114"/>
    </source>
</evidence>
<dbReference type="RefSeq" id="WP_072977668.1">
    <property type="nucleotide sequence ID" value="NZ_FQTY01000022.1"/>
</dbReference>
<dbReference type="CDD" id="cd08054">
    <property type="entry name" value="gp6"/>
    <property type="match status" value="1"/>
</dbReference>
<keyword evidence="2" id="KW-1185">Reference proteome</keyword>
<dbReference type="InterPro" id="IPR021146">
    <property type="entry name" value="Phage_gp6-like_head-tail"/>
</dbReference>
<gene>
    <name evidence="1" type="ORF">SAMN02745784_02924</name>
</gene>